<gene>
    <name evidence="1" type="ORF">AN2V17_34230</name>
</gene>
<name>A0ACB5UN40_9FIRM</name>
<reference evidence="1" key="1">
    <citation type="submission" date="2023-09" db="EMBL/GenBank/DDBJ databases">
        <title>Vallitalea sediminicola and Vallitalea maricola sp. nov., anaerobic bacteria isolated from marine sediment.</title>
        <authorList>
            <person name="Hirano S."/>
            <person name="Maeda A."/>
            <person name="Terahara T."/>
            <person name="Mori K."/>
            <person name="Hamada M."/>
            <person name="Matsumoto R."/>
            <person name="Kobayashi T."/>
        </authorList>
    </citation>
    <scope>NUCLEOTIDE SEQUENCE</scope>
    <source>
        <strain evidence="1">AN17-2</strain>
    </source>
</reference>
<accession>A0ACB5UN40</accession>
<sequence>MKIQEGATVELYINDTCQEVIEVCQDIEVEKDQLFMQTDGVGLFLTDHHKPVEKIGENRYRIYTCFQDAIAITGYGIMKSIGDID</sequence>
<dbReference type="Proteomes" id="UP001374599">
    <property type="component" value="Unassembled WGS sequence"/>
</dbReference>
<evidence type="ECO:0000313" key="1">
    <source>
        <dbReference type="EMBL" id="GMQ64186.1"/>
    </source>
</evidence>
<proteinExistence type="predicted"/>
<protein>
    <submittedName>
        <fullName evidence="1">Uncharacterized protein</fullName>
    </submittedName>
</protein>
<organism evidence="1 2">
    <name type="scientific">Vallitalea maricola</name>
    <dbReference type="NCBI Taxonomy" id="3074433"/>
    <lineage>
        <taxon>Bacteria</taxon>
        <taxon>Bacillati</taxon>
        <taxon>Bacillota</taxon>
        <taxon>Clostridia</taxon>
        <taxon>Lachnospirales</taxon>
        <taxon>Vallitaleaceae</taxon>
        <taxon>Vallitalea</taxon>
    </lineage>
</organism>
<dbReference type="EMBL" id="BTPU01000061">
    <property type="protein sequence ID" value="GMQ64186.1"/>
    <property type="molecule type" value="Genomic_DNA"/>
</dbReference>
<keyword evidence="2" id="KW-1185">Reference proteome</keyword>
<evidence type="ECO:0000313" key="2">
    <source>
        <dbReference type="Proteomes" id="UP001374599"/>
    </source>
</evidence>
<comment type="caution">
    <text evidence="1">The sequence shown here is derived from an EMBL/GenBank/DDBJ whole genome shotgun (WGS) entry which is preliminary data.</text>
</comment>